<evidence type="ECO:0000313" key="2">
    <source>
        <dbReference type="Proteomes" id="UP000479000"/>
    </source>
</evidence>
<reference evidence="1 2" key="1">
    <citation type="submission" date="2020-02" db="EMBL/GenBank/DDBJ databases">
        <authorList>
            <person name="Ferguson B K."/>
        </authorList>
    </citation>
    <scope>NUCLEOTIDE SEQUENCE [LARGE SCALE GENOMIC DNA]</scope>
</reference>
<dbReference type="Proteomes" id="UP000479000">
    <property type="component" value="Unassembled WGS sequence"/>
</dbReference>
<name>A0A6H5H225_9HEMI</name>
<proteinExistence type="predicted"/>
<organism evidence="1 2">
    <name type="scientific">Nesidiocoris tenuis</name>
    <dbReference type="NCBI Taxonomy" id="355587"/>
    <lineage>
        <taxon>Eukaryota</taxon>
        <taxon>Metazoa</taxon>
        <taxon>Ecdysozoa</taxon>
        <taxon>Arthropoda</taxon>
        <taxon>Hexapoda</taxon>
        <taxon>Insecta</taxon>
        <taxon>Pterygota</taxon>
        <taxon>Neoptera</taxon>
        <taxon>Paraneoptera</taxon>
        <taxon>Hemiptera</taxon>
        <taxon>Heteroptera</taxon>
        <taxon>Panheteroptera</taxon>
        <taxon>Cimicomorpha</taxon>
        <taxon>Miridae</taxon>
        <taxon>Dicyphina</taxon>
        <taxon>Nesidiocoris</taxon>
    </lineage>
</organism>
<gene>
    <name evidence="1" type="ORF">NTEN_LOCUS15723</name>
</gene>
<protein>
    <submittedName>
        <fullName evidence="1">Uncharacterized protein</fullName>
    </submittedName>
</protein>
<evidence type="ECO:0000313" key="1">
    <source>
        <dbReference type="EMBL" id="CAB0010699.1"/>
    </source>
</evidence>
<accession>A0A6H5H225</accession>
<sequence length="121" mass="13581">MKRTHEQMQKDQAVLQCQVEATSWRGSTCAGRLSTRLLLCFNGIAYGESTAITDYKLEEWGKVQVNVNRPDLSPCCVPIEIWTETLSIKQRTGQVVSGEIVERKSSSRQSREECKASIEAS</sequence>
<dbReference type="AlphaFoldDB" id="A0A6H5H225"/>
<keyword evidence="2" id="KW-1185">Reference proteome</keyword>
<dbReference type="EMBL" id="CADCXU010023147">
    <property type="protein sequence ID" value="CAB0010699.1"/>
    <property type="molecule type" value="Genomic_DNA"/>
</dbReference>